<dbReference type="AlphaFoldDB" id="U4LTQ9"/>
<accession>U4LTQ9</accession>
<keyword evidence="3" id="KW-1185">Reference proteome</keyword>
<proteinExistence type="predicted"/>
<evidence type="ECO:0000313" key="3">
    <source>
        <dbReference type="Proteomes" id="UP000018144"/>
    </source>
</evidence>
<reference evidence="2 3" key="1">
    <citation type="journal article" date="2013" name="PLoS Genet.">
        <title>The genome and development-dependent transcriptomes of Pyronema confluens: a window into fungal evolution.</title>
        <authorList>
            <person name="Traeger S."/>
            <person name="Altegoer F."/>
            <person name="Freitag M."/>
            <person name="Gabaldon T."/>
            <person name="Kempken F."/>
            <person name="Kumar A."/>
            <person name="Marcet-Houben M."/>
            <person name="Poggeler S."/>
            <person name="Stajich J.E."/>
            <person name="Nowrousian M."/>
        </authorList>
    </citation>
    <scope>NUCLEOTIDE SEQUENCE [LARGE SCALE GENOMIC DNA]</scope>
    <source>
        <strain evidence="3">CBS 100304</strain>
        <tissue evidence="2">Vegetative mycelium</tissue>
    </source>
</reference>
<dbReference type="EMBL" id="HF935997">
    <property type="protein sequence ID" value="CCX33035.1"/>
    <property type="molecule type" value="Genomic_DNA"/>
</dbReference>
<organism evidence="2 3">
    <name type="scientific">Pyronema omphalodes (strain CBS 100304)</name>
    <name type="common">Pyronema confluens</name>
    <dbReference type="NCBI Taxonomy" id="1076935"/>
    <lineage>
        <taxon>Eukaryota</taxon>
        <taxon>Fungi</taxon>
        <taxon>Dikarya</taxon>
        <taxon>Ascomycota</taxon>
        <taxon>Pezizomycotina</taxon>
        <taxon>Pezizomycetes</taxon>
        <taxon>Pezizales</taxon>
        <taxon>Pyronemataceae</taxon>
        <taxon>Pyronema</taxon>
    </lineage>
</organism>
<feature type="region of interest" description="Disordered" evidence="1">
    <location>
        <begin position="54"/>
        <end position="96"/>
    </location>
</feature>
<name>U4LTQ9_PYROM</name>
<gene>
    <name evidence="2" type="ORF">PCON_14064</name>
</gene>
<evidence type="ECO:0000313" key="2">
    <source>
        <dbReference type="EMBL" id="CCX33035.1"/>
    </source>
</evidence>
<dbReference type="Proteomes" id="UP000018144">
    <property type="component" value="Unassembled WGS sequence"/>
</dbReference>
<sequence>MRLVHGSNTKAMSTTTCWLHGYIASSCVFFLNLEKYSSILPVILHHAHLQANGGTSVIRKSASPRSRPKARRYPSPLPRRNNRPDRSRCKRHRGYA</sequence>
<protein>
    <submittedName>
        <fullName evidence="2">Uncharacterized protein</fullName>
    </submittedName>
</protein>
<dbReference type="PROSITE" id="PS51257">
    <property type="entry name" value="PROKAR_LIPOPROTEIN"/>
    <property type="match status" value="1"/>
</dbReference>
<evidence type="ECO:0000256" key="1">
    <source>
        <dbReference type="SAM" id="MobiDB-lite"/>
    </source>
</evidence>